<keyword evidence="2" id="KW-1185">Reference proteome</keyword>
<reference evidence="1" key="1">
    <citation type="submission" date="2023-03" db="EMBL/GenBank/DDBJ databases">
        <title>Actinoallomurus iriomotensis NBRC 103684.</title>
        <authorList>
            <person name="Ichikawa N."/>
            <person name="Sato H."/>
            <person name="Tonouchi N."/>
        </authorList>
    </citation>
    <scope>NUCLEOTIDE SEQUENCE</scope>
    <source>
        <strain evidence="1">NBRC 103684</strain>
    </source>
</reference>
<comment type="caution">
    <text evidence="1">The sequence shown here is derived from an EMBL/GenBank/DDBJ whole genome shotgun (WGS) entry which is preliminary data.</text>
</comment>
<gene>
    <name evidence="1" type="ORF">Airi02_002200</name>
</gene>
<accession>A0A9W6RV85</accession>
<organism evidence="1 2">
    <name type="scientific">Actinoallomurus iriomotensis</name>
    <dbReference type="NCBI Taxonomy" id="478107"/>
    <lineage>
        <taxon>Bacteria</taxon>
        <taxon>Bacillati</taxon>
        <taxon>Actinomycetota</taxon>
        <taxon>Actinomycetes</taxon>
        <taxon>Streptosporangiales</taxon>
        <taxon>Thermomonosporaceae</taxon>
        <taxon>Actinoallomurus</taxon>
    </lineage>
</organism>
<proteinExistence type="predicted"/>
<evidence type="ECO:0000313" key="2">
    <source>
        <dbReference type="Proteomes" id="UP001165074"/>
    </source>
</evidence>
<dbReference type="EMBL" id="BSTK01000001">
    <property type="protein sequence ID" value="GLY82288.1"/>
    <property type="molecule type" value="Genomic_DNA"/>
</dbReference>
<dbReference type="AlphaFoldDB" id="A0A9W6RV85"/>
<dbReference type="Proteomes" id="UP001165074">
    <property type="component" value="Unassembled WGS sequence"/>
</dbReference>
<evidence type="ECO:0000313" key="1">
    <source>
        <dbReference type="EMBL" id="GLY82288.1"/>
    </source>
</evidence>
<name>A0A9W6RV85_9ACTN</name>
<protein>
    <submittedName>
        <fullName evidence="1">Uncharacterized protein</fullName>
    </submittedName>
</protein>
<sequence length="370" mass="41226">MTPSRAELERLTPEDMAAYLRGSGWQPAGDLNGRATIWALEPEQLEVIVPVSTRFRDYAQRINEVIRTLAETESRPEPEIIRSVTAAFVDRQYFRMFPDAPSGMIPAADAAEAFQGIRELLIAAAYVEETGHADLVLPRRKPRVVEQFPDRALVTTGPGSFVIATHVELPRATELFPMASFERRSLLRLRQVLISAQSAAAEADAIADLGPFEQRTREGISKTLCKALARLGGGNHDQPIEMRFAWASGAPTDLPDRPLRFSADQVTMLGHAADDLGRRRTTVRAEIRGKIQSLHREEPTDAAWVVVRGTITAGGERYRRQVWVPLERDDYDRALRANGQGLEVRVAGIMTRTGVRTELRPTELFRVLSP</sequence>